<accession>A0A653D9I9</accession>
<name>A0A653D9I9_CALMS</name>
<dbReference type="PANTHER" id="PTHR19327">
    <property type="entry name" value="GOLGIN"/>
    <property type="match status" value="1"/>
</dbReference>
<evidence type="ECO:0000256" key="2">
    <source>
        <dbReference type="SAM" id="MobiDB-lite"/>
    </source>
</evidence>
<dbReference type="Proteomes" id="UP000410492">
    <property type="component" value="Unassembled WGS sequence"/>
</dbReference>
<dbReference type="EMBL" id="CAACVG010010624">
    <property type="protein sequence ID" value="VEN56211.1"/>
    <property type="molecule type" value="Genomic_DNA"/>
</dbReference>
<gene>
    <name evidence="3" type="ORF">CALMAC_LOCUS15169</name>
</gene>
<dbReference type="AlphaFoldDB" id="A0A653D9I9"/>
<feature type="region of interest" description="Disordered" evidence="2">
    <location>
        <begin position="481"/>
        <end position="519"/>
    </location>
</feature>
<evidence type="ECO:0000313" key="4">
    <source>
        <dbReference type="Proteomes" id="UP000410492"/>
    </source>
</evidence>
<keyword evidence="1" id="KW-0175">Coiled coil</keyword>
<dbReference type="SUPFAM" id="SSF57997">
    <property type="entry name" value="Tropomyosin"/>
    <property type="match status" value="1"/>
</dbReference>
<reference evidence="3 4" key="1">
    <citation type="submission" date="2019-01" db="EMBL/GenBank/DDBJ databases">
        <authorList>
            <person name="Sayadi A."/>
        </authorList>
    </citation>
    <scope>NUCLEOTIDE SEQUENCE [LARGE SCALE GENOMIC DNA]</scope>
</reference>
<evidence type="ECO:0000313" key="3">
    <source>
        <dbReference type="EMBL" id="VEN56211.1"/>
    </source>
</evidence>
<keyword evidence="4" id="KW-1185">Reference proteome</keyword>
<feature type="coiled-coil region" evidence="1">
    <location>
        <begin position="591"/>
        <end position="775"/>
    </location>
</feature>
<organism evidence="3 4">
    <name type="scientific">Callosobruchus maculatus</name>
    <name type="common">Southern cowpea weevil</name>
    <name type="synonym">Pulse bruchid</name>
    <dbReference type="NCBI Taxonomy" id="64391"/>
    <lineage>
        <taxon>Eukaryota</taxon>
        <taxon>Metazoa</taxon>
        <taxon>Ecdysozoa</taxon>
        <taxon>Arthropoda</taxon>
        <taxon>Hexapoda</taxon>
        <taxon>Insecta</taxon>
        <taxon>Pterygota</taxon>
        <taxon>Neoptera</taxon>
        <taxon>Endopterygota</taxon>
        <taxon>Coleoptera</taxon>
        <taxon>Polyphaga</taxon>
        <taxon>Cucujiformia</taxon>
        <taxon>Chrysomeloidea</taxon>
        <taxon>Chrysomelidae</taxon>
        <taxon>Bruchinae</taxon>
        <taxon>Bruchini</taxon>
        <taxon>Callosobruchus</taxon>
    </lineage>
</organism>
<evidence type="ECO:0000256" key="1">
    <source>
        <dbReference type="SAM" id="Coils"/>
    </source>
</evidence>
<dbReference type="Gene3D" id="1.10.287.1490">
    <property type="match status" value="1"/>
</dbReference>
<protein>
    <submittedName>
        <fullName evidence="3">Uncharacterized protein</fullName>
    </submittedName>
</protein>
<feature type="compositionally biased region" description="Basic and acidic residues" evidence="2">
    <location>
        <begin position="481"/>
        <end position="493"/>
    </location>
</feature>
<dbReference type="OrthoDB" id="10255522at2759"/>
<proteinExistence type="predicted"/>
<dbReference type="PANTHER" id="PTHR19327:SF0">
    <property type="entry name" value="GOLGIN SUBFAMILY A MEMBER 4"/>
    <property type="match status" value="1"/>
</dbReference>
<feature type="coiled-coil region" evidence="1">
    <location>
        <begin position="41"/>
        <end position="418"/>
    </location>
</feature>
<sequence length="831" mass="97070">MGNYWVYQQKTAKELDLRGNIHREYNNLEYLRKMRYNLDYKADSTAMIQSLENLLEESRRQHSFEIANYENQIAELLAENEKLNLEEQNQRLASQLEQLEMKLLQSGDMEVLKVKVDNLELENQSLKAILGKSRQRVAELEPLSTKVEELTQENEALKVQLSEYDTSIADLPEITKERDRLRAQVKDLKKELDNLQIENDSMRVKMNYMKDSNDANQEKIRLCIDVKKQLESQLDEVTTNYNHVSLENEGLSAKIRLLDQTIDKLKTEVKESVKTSKVLKETAAKSDDHIRNLKSQIDDLVMKHREAESKLDKVTKEARDLHRQNRQLQADLEAKPCQEQPNILKETFRRHKKKIEDLQSENNALREEIKHLQDDMEATVSQRIESYHMKLQAVEEEKMALIRKVYDLQSKVRELEAEWETKSTVSSGRIFEDLSTHTIMPVSSELKLRLDSPMQSPDMSPRELISPRELFKIKRHSLHDSRRGLTMEGEKEPVAGPSRGLTMEGEKEPVAGPSRESGRRFTQAEWDDMQEIYVKELTMKDSELFDLRANDILQGRRIKELEKEVEQLKNLVEPKGPADLLSSEPFKYNDKAARMEQIARLNAEIEILKTKLKKMEEVKRENTALNAVNEANTEHLSKLLTDLTDSKKLCSKYSQQLEAAKEELKTANDRLRIMQRSQEDCQSKMISFQSMLQSTEMQLREKEERIEQLEMDLARLETRSATPRGTPASFDDHKKHIEREVEVLKKDKATKEQQIQNLELRLKHAEEQMGEVEKKYMGKQIAEEDHKKTVEKLQYKIDKLKMLAQMRRKENLELRQLLGLGEEDVVPPLKK</sequence>